<keyword evidence="1" id="KW-0472">Membrane</keyword>
<evidence type="ECO:0000313" key="4">
    <source>
        <dbReference type="Proteomes" id="UP000002505"/>
    </source>
</evidence>
<geneLocation type="plasmid" evidence="3 4">
    <name>pACHL02</name>
</geneLocation>
<keyword evidence="1" id="KW-0812">Transmembrane</keyword>
<feature type="domain" description="Thioredoxin-like fold" evidence="2">
    <location>
        <begin position="80"/>
        <end position="170"/>
    </location>
</feature>
<keyword evidence="3" id="KW-0614">Plasmid</keyword>
<reference evidence="3" key="1">
    <citation type="submission" date="2009-01" db="EMBL/GenBank/DDBJ databases">
        <title>Complete sequence of plasmid2 of Arthrobacter chlorophenolicus A6.</title>
        <authorList>
            <consortium name="US DOE Joint Genome Institute"/>
            <person name="Lucas S."/>
            <person name="Copeland A."/>
            <person name="Lapidus A."/>
            <person name="Glavina del Rio T."/>
            <person name="Tice H."/>
            <person name="Bruce D."/>
            <person name="Goodwin L."/>
            <person name="Pitluck S."/>
            <person name="Goltsman E."/>
            <person name="Clum A."/>
            <person name="Larimer F."/>
            <person name="Land M."/>
            <person name="Hauser L."/>
            <person name="Kyrpides N."/>
            <person name="Mikhailova N."/>
            <person name="Jansson J."/>
            <person name="Richardson P."/>
        </authorList>
    </citation>
    <scope>NUCLEOTIDE SEQUENCE [LARGE SCALE GENOMIC DNA]</scope>
    <source>
        <strain evidence="3">A6</strain>
        <plasmid evidence="3">pACHL02</plasmid>
    </source>
</reference>
<dbReference type="Pfam" id="PF13905">
    <property type="entry name" value="Thioredoxin_8"/>
    <property type="match status" value="1"/>
</dbReference>
<dbReference type="SUPFAM" id="SSF52833">
    <property type="entry name" value="Thioredoxin-like"/>
    <property type="match status" value="1"/>
</dbReference>
<dbReference type="Gene3D" id="3.40.30.10">
    <property type="entry name" value="Glutaredoxin"/>
    <property type="match status" value="1"/>
</dbReference>
<keyword evidence="4" id="KW-1185">Reference proteome</keyword>
<dbReference type="HOGENOM" id="CLU_123369_0_0_11"/>
<dbReference type="InterPro" id="IPR012336">
    <property type="entry name" value="Thioredoxin-like_fold"/>
</dbReference>
<dbReference type="EMBL" id="CP001343">
    <property type="protein sequence ID" value="ACL42480.1"/>
    <property type="molecule type" value="Genomic_DNA"/>
</dbReference>
<dbReference type="KEGG" id="ach:Achl_4529"/>
<evidence type="ECO:0000313" key="3">
    <source>
        <dbReference type="EMBL" id="ACL42480.1"/>
    </source>
</evidence>
<sequence>MTGSTNAGAGQSPAPRRRSWQTVLVLLLVIGASSTLFMSFQSSTGTSQGPDTGAAAAAPVGGAFTARTAQGKEVPVPGQKPSVLFFFNIECGACGPSTRTLAELQRRSPADANYIAVDIAPYETTRQIEDFLALNEASSLAYASDLNTQLITAYQITQVSTFVVLDDGGREVFRAVEPSEEQLKAALATAGGNPGA</sequence>
<feature type="transmembrane region" description="Helical" evidence="1">
    <location>
        <begin position="20"/>
        <end position="40"/>
    </location>
</feature>
<keyword evidence="1" id="KW-1133">Transmembrane helix</keyword>
<proteinExistence type="predicted"/>
<protein>
    <submittedName>
        <fullName evidence="3">Alkyl hydroperoxide reductase/thiol specific antioxidant/Mal allergen</fullName>
    </submittedName>
</protein>
<dbReference type="AlphaFoldDB" id="B8HJ82"/>
<accession>B8HJ82</accession>
<organism evidence="3 4">
    <name type="scientific">Pseudarthrobacter chlorophenolicus (strain ATCC 700700 / DSM 12829 / CIP 107037 / JCM 12360 / KCTC 9906 / NCIMB 13794 / A6)</name>
    <name type="common">Arthrobacter chlorophenolicus</name>
    <dbReference type="NCBI Taxonomy" id="452863"/>
    <lineage>
        <taxon>Bacteria</taxon>
        <taxon>Bacillati</taxon>
        <taxon>Actinomycetota</taxon>
        <taxon>Actinomycetes</taxon>
        <taxon>Micrococcales</taxon>
        <taxon>Micrococcaceae</taxon>
        <taxon>Pseudarthrobacter</taxon>
    </lineage>
</organism>
<dbReference type="InterPro" id="IPR036249">
    <property type="entry name" value="Thioredoxin-like_sf"/>
</dbReference>
<evidence type="ECO:0000259" key="2">
    <source>
        <dbReference type="Pfam" id="PF13905"/>
    </source>
</evidence>
<name>B8HJ82_PSECP</name>
<dbReference type="Proteomes" id="UP000002505">
    <property type="component" value="Plasmid pACHL02"/>
</dbReference>
<evidence type="ECO:0000256" key="1">
    <source>
        <dbReference type="SAM" id="Phobius"/>
    </source>
</evidence>
<gene>
    <name evidence="3" type="ordered locus">Achl_4529</name>
</gene>
<dbReference type="eggNOG" id="COG0526">
    <property type="taxonomic scope" value="Bacteria"/>
</dbReference>